<evidence type="ECO:0000313" key="2">
    <source>
        <dbReference type="EMBL" id="CAB0614622.1"/>
    </source>
</evidence>
<evidence type="ECO:0000256" key="1">
    <source>
        <dbReference type="SAM" id="SignalP"/>
    </source>
</evidence>
<gene>
    <name evidence="2" type="ORF">CIP107547_01937</name>
</gene>
<feature type="signal peptide" evidence="1">
    <location>
        <begin position="1"/>
        <end position="26"/>
    </location>
</feature>
<organism evidence="2 3">
    <name type="scientific">Corynebacterium diphtheriae</name>
    <dbReference type="NCBI Taxonomy" id="1717"/>
    <lineage>
        <taxon>Bacteria</taxon>
        <taxon>Bacillati</taxon>
        <taxon>Actinomycetota</taxon>
        <taxon>Actinomycetes</taxon>
        <taxon>Mycobacteriales</taxon>
        <taxon>Corynebacteriaceae</taxon>
        <taxon>Corynebacterium</taxon>
    </lineage>
</organism>
<dbReference type="Proteomes" id="UP000480222">
    <property type="component" value="Unassembled WGS sequence"/>
</dbReference>
<name>A0A811GCN4_CORDP</name>
<reference evidence="2 3" key="1">
    <citation type="submission" date="2020-02" db="EMBL/GenBank/DDBJ databases">
        <authorList>
            <person name="Brisse S."/>
        </authorList>
    </citation>
    <scope>NUCLEOTIDE SEQUENCE [LARGE SCALE GENOMIC DNA]</scope>
    <source>
        <strain evidence="2">CIP107547</strain>
    </source>
</reference>
<feature type="chain" id="PRO_5032615132" evidence="1">
    <location>
        <begin position="27"/>
        <end position="112"/>
    </location>
</feature>
<accession>A0A811GCN4</accession>
<comment type="caution">
    <text evidence="2">The sequence shown here is derived from an EMBL/GenBank/DDBJ whole genome shotgun (WGS) entry which is preliminary data.</text>
</comment>
<proteinExistence type="predicted"/>
<dbReference type="AlphaFoldDB" id="A0A811GCN4"/>
<protein>
    <submittedName>
        <fullName evidence="2">Surface-anchored membrane protein</fullName>
    </submittedName>
</protein>
<evidence type="ECO:0000313" key="3">
    <source>
        <dbReference type="Proteomes" id="UP000480222"/>
    </source>
</evidence>
<dbReference type="RefSeq" id="WP_235696222.1">
    <property type="nucleotide sequence ID" value="NZ_CP040520.1"/>
</dbReference>
<keyword evidence="1" id="KW-0732">Signal</keyword>
<dbReference type="EMBL" id="CADDAV010000022">
    <property type="protein sequence ID" value="CAB0614622.1"/>
    <property type="molecule type" value="Genomic_DNA"/>
</dbReference>
<sequence length="112" mass="12634">MSSLIRRRVFASLATISLVAPVPALAGPNDNLTVRTKVHVDSPNAFWDKKENNFILKSKSGDVLPIEETVNWVSKGAKDLGEYVYRVPNDERLKFLGEPGTRHLRRWKSCGR</sequence>